<dbReference type="GO" id="GO:0016746">
    <property type="term" value="F:acyltransferase activity"/>
    <property type="evidence" value="ECO:0007669"/>
    <property type="project" value="UniProtKB-KW"/>
</dbReference>
<protein>
    <recommendedName>
        <fullName evidence="4">Dihydrolipoamide acetyltransferase component of pyruvate dehydrogenase complex</fullName>
        <ecNumber evidence="4">2.3.1.-</ecNumber>
    </recommendedName>
</protein>
<keyword evidence="4" id="KW-0808">Transferase</keyword>
<dbReference type="Gene3D" id="3.30.559.10">
    <property type="entry name" value="Chloramphenicol acetyltransferase-like domain"/>
    <property type="match status" value="1"/>
</dbReference>
<evidence type="ECO:0000256" key="4">
    <source>
        <dbReference type="RuleBase" id="RU003423"/>
    </source>
</evidence>
<evidence type="ECO:0000313" key="8">
    <source>
        <dbReference type="Proteomes" id="UP000185990"/>
    </source>
</evidence>
<dbReference type="Pfam" id="PF00198">
    <property type="entry name" value="2-oxoacid_dh"/>
    <property type="match status" value="1"/>
</dbReference>
<dbReference type="Proteomes" id="UP000185990">
    <property type="component" value="Unassembled WGS sequence"/>
</dbReference>
<comment type="caution">
    <text evidence="7">The sequence shown here is derived from an EMBL/GenBank/DDBJ whole genome shotgun (WGS) entry which is preliminary data.</text>
</comment>
<dbReference type="Gene3D" id="2.40.50.100">
    <property type="match status" value="1"/>
</dbReference>
<evidence type="ECO:0000259" key="6">
    <source>
        <dbReference type="PROSITE" id="PS51826"/>
    </source>
</evidence>
<dbReference type="InterPro" id="IPR003016">
    <property type="entry name" value="2-oxoA_DH_lipoyl-BS"/>
</dbReference>
<feature type="domain" description="Peripheral subunit-binding (PSBD)" evidence="6">
    <location>
        <begin position="155"/>
        <end position="192"/>
    </location>
</feature>
<dbReference type="PANTHER" id="PTHR23151:SF90">
    <property type="entry name" value="DIHYDROLIPOYLLYSINE-RESIDUE ACETYLTRANSFERASE COMPONENT OF PYRUVATE DEHYDROGENASE COMPLEX, MITOCHONDRIAL-RELATED"/>
    <property type="match status" value="1"/>
</dbReference>
<feature type="domain" description="Lipoyl-binding" evidence="5">
    <location>
        <begin position="4"/>
        <end position="79"/>
    </location>
</feature>
<dbReference type="PROSITE" id="PS51826">
    <property type="entry name" value="PSBD"/>
    <property type="match status" value="2"/>
</dbReference>
<keyword evidence="3 4" id="KW-0450">Lipoyl</keyword>
<dbReference type="PROSITE" id="PS00189">
    <property type="entry name" value="LIPOYL"/>
    <property type="match status" value="1"/>
</dbReference>
<dbReference type="InterPro" id="IPR004167">
    <property type="entry name" value="PSBD"/>
</dbReference>
<feature type="domain" description="Peripheral subunit-binding (PSBD)" evidence="6">
    <location>
        <begin position="222"/>
        <end position="259"/>
    </location>
</feature>
<dbReference type="InterPro" id="IPR045257">
    <property type="entry name" value="E2/Pdx1"/>
</dbReference>
<name>A0A854A779_9PSED</name>
<dbReference type="SUPFAM" id="SSF47005">
    <property type="entry name" value="Peripheral subunit-binding domain of 2-oxo acid dehydrogenase complex"/>
    <property type="match status" value="2"/>
</dbReference>
<keyword evidence="4" id="KW-0012">Acyltransferase</keyword>
<evidence type="ECO:0000259" key="5">
    <source>
        <dbReference type="PROSITE" id="PS50968"/>
    </source>
</evidence>
<accession>A0A854A779</accession>
<dbReference type="CDD" id="cd06849">
    <property type="entry name" value="lipoyl_domain"/>
    <property type="match status" value="1"/>
</dbReference>
<dbReference type="SUPFAM" id="SSF52777">
    <property type="entry name" value="CoA-dependent acyltransferases"/>
    <property type="match status" value="1"/>
</dbReference>
<dbReference type="RefSeq" id="WP_073508798.1">
    <property type="nucleotide sequence ID" value="NZ_MPJD01000003.1"/>
</dbReference>
<dbReference type="PROSITE" id="PS50968">
    <property type="entry name" value="BIOTINYL_LIPOYL"/>
    <property type="match status" value="1"/>
</dbReference>
<evidence type="ECO:0000313" key="7">
    <source>
        <dbReference type="EMBL" id="OKA29117.1"/>
    </source>
</evidence>
<comment type="cofactor">
    <cofactor evidence="1 4">
        <name>(R)-lipoate</name>
        <dbReference type="ChEBI" id="CHEBI:83088"/>
    </cofactor>
</comment>
<dbReference type="PANTHER" id="PTHR23151">
    <property type="entry name" value="DIHYDROLIPOAMIDE ACETYL/SUCCINYL-TRANSFERASE-RELATED"/>
    <property type="match status" value="1"/>
</dbReference>
<dbReference type="Pfam" id="PF02817">
    <property type="entry name" value="E3_binding"/>
    <property type="match status" value="2"/>
</dbReference>
<evidence type="ECO:0000256" key="1">
    <source>
        <dbReference type="ARBA" id="ARBA00001938"/>
    </source>
</evidence>
<evidence type="ECO:0000256" key="2">
    <source>
        <dbReference type="ARBA" id="ARBA00007317"/>
    </source>
</evidence>
<dbReference type="AlphaFoldDB" id="A0A854A779"/>
<sequence length="505" mass="52530">MTDIKIIEVPKWGLSMEEGTLNSWLIEEGDSFRLHQEVCEIETSKIANVLEAPFAGVLRRKVAVAGQTLPVGGVLGVVADASVSDAEIDAFLALRSTPAGTGAPQPGAVAATPAAPVAPAVAVKAAEPVAAPRVKSAQGWQVPQALAGAGPESVFATPHATRLAKDLGIDLSRVSGSGPEGRVSVADIQQAVRDRGGKVAAVEPALKASGPARSRSDDSQVQATPLARRLAASLGVNLNDCRVTGSRGRVCKADVLEVSAVQHPPVAAPADATPGQAEVEVLPMSGMRKAIAARLQESKRTAPHFRLQADLDLQALLALRSELNASTPAIKLSVNDLLIKACALALVKVPDVNVQFDEARQAVLRFSDADISVAVALPGGLITPIVRQANRKSLRQISEEMLGLVTRAKAGTLKPQEFQGGTFSISNLGMLGVSQFDAIINPPQGAILAIGAGEQRAVAHNGEVAVRTLMTVTLSCDHRVIDGAQGAAFLAELKRLVQTPSLMML</sequence>
<dbReference type="EC" id="2.3.1.-" evidence="4"/>
<dbReference type="Gene3D" id="4.10.320.10">
    <property type="entry name" value="E3-binding domain"/>
    <property type="match status" value="2"/>
</dbReference>
<organism evidence="7 8">
    <name type="scientific">Pseudomonas versuta</name>
    <dbReference type="NCBI Taxonomy" id="1788301"/>
    <lineage>
        <taxon>Bacteria</taxon>
        <taxon>Pseudomonadati</taxon>
        <taxon>Pseudomonadota</taxon>
        <taxon>Gammaproteobacteria</taxon>
        <taxon>Pseudomonadales</taxon>
        <taxon>Pseudomonadaceae</taxon>
        <taxon>Pseudomonas</taxon>
    </lineage>
</organism>
<comment type="similarity">
    <text evidence="2 4">Belongs to the 2-oxoacid dehydrogenase family.</text>
</comment>
<dbReference type="SUPFAM" id="SSF51230">
    <property type="entry name" value="Single hybrid motif"/>
    <property type="match status" value="1"/>
</dbReference>
<dbReference type="Pfam" id="PF00364">
    <property type="entry name" value="Biotin_lipoyl"/>
    <property type="match status" value="1"/>
</dbReference>
<dbReference type="InterPro" id="IPR036625">
    <property type="entry name" value="E3-bd_dom_sf"/>
</dbReference>
<dbReference type="GO" id="GO:0006086">
    <property type="term" value="P:pyruvate decarboxylation to acetyl-CoA"/>
    <property type="evidence" value="ECO:0007669"/>
    <property type="project" value="InterPro"/>
</dbReference>
<dbReference type="EMBL" id="MPJD01000003">
    <property type="protein sequence ID" value="OKA29117.1"/>
    <property type="molecule type" value="Genomic_DNA"/>
</dbReference>
<gene>
    <name evidence="7" type="ORF">BOH74_01490</name>
</gene>
<dbReference type="GO" id="GO:0045254">
    <property type="term" value="C:pyruvate dehydrogenase complex"/>
    <property type="evidence" value="ECO:0007669"/>
    <property type="project" value="InterPro"/>
</dbReference>
<dbReference type="InterPro" id="IPR001078">
    <property type="entry name" value="2-oxoacid_DH_actylTfrase"/>
</dbReference>
<dbReference type="InterPro" id="IPR023213">
    <property type="entry name" value="CAT-like_dom_sf"/>
</dbReference>
<proteinExistence type="inferred from homology"/>
<evidence type="ECO:0000256" key="3">
    <source>
        <dbReference type="ARBA" id="ARBA00022823"/>
    </source>
</evidence>
<dbReference type="InterPro" id="IPR011053">
    <property type="entry name" value="Single_hybrid_motif"/>
</dbReference>
<dbReference type="InterPro" id="IPR000089">
    <property type="entry name" value="Biotin_lipoyl"/>
</dbReference>
<reference evidence="7 8" key="1">
    <citation type="submission" date="2016-11" db="EMBL/GenBank/DDBJ databases">
        <title>Draft genome of Pseudomonas versuta A4R1.12.</title>
        <authorList>
            <person name="See-Too W.-S."/>
        </authorList>
    </citation>
    <scope>NUCLEOTIDE SEQUENCE [LARGE SCALE GENOMIC DNA]</scope>
    <source>
        <strain evidence="7 8">A4R1.12</strain>
    </source>
</reference>